<accession>A0A024TZB1</accession>
<reference evidence="1" key="1">
    <citation type="submission" date="2013-12" db="EMBL/GenBank/DDBJ databases">
        <title>The Genome Sequence of Aphanomyces invadans NJM9701.</title>
        <authorList>
            <consortium name="The Broad Institute Genomics Platform"/>
            <person name="Russ C."/>
            <person name="Tyler B."/>
            <person name="van West P."/>
            <person name="Dieguez-Uribeondo J."/>
            <person name="Young S.K."/>
            <person name="Zeng Q."/>
            <person name="Gargeya S."/>
            <person name="Fitzgerald M."/>
            <person name="Abouelleil A."/>
            <person name="Alvarado L."/>
            <person name="Chapman S.B."/>
            <person name="Gainer-Dewar J."/>
            <person name="Goldberg J."/>
            <person name="Griggs A."/>
            <person name="Gujja S."/>
            <person name="Hansen M."/>
            <person name="Howarth C."/>
            <person name="Imamovic A."/>
            <person name="Ireland A."/>
            <person name="Larimer J."/>
            <person name="McCowan C."/>
            <person name="Murphy C."/>
            <person name="Pearson M."/>
            <person name="Poon T.W."/>
            <person name="Priest M."/>
            <person name="Roberts A."/>
            <person name="Saif S."/>
            <person name="Shea T."/>
            <person name="Sykes S."/>
            <person name="Wortman J."/>
            <person name="Nusbaum C."/>
            <person name="Birren B."/>
        </authorList>
    </citation>
    <scope>NUCLEOTIDE SEQUENCE [LARGE SCALE GENOMIC DNA]</scope>
    <source>
        <strain evidence="1">NJM9701</strain>
    </source>
</reference>
<dbReference type="GeneID" id="20085848"/>
<evidence type="ECO:0000313" key="1">
    <source>
        <dbReference type="EMBL" id="ETV98702.1"/>
    </source>
</evidence>
<sequence length="1483" mass="164614">MEASRTPPSYGLCVPAGSYLETATPVLMCTNDCMTWECLVKPPQMPRVAVWVVVHRRFAFGIFKGYGVMRVGTQVYVTASACAMENTVKHWAGTFRTANDAPTLCCNDEFIDLERLEQVRPLCVNEAIDLAEPTTTADNHIRIGWTSKPNRMREARVHLVVSEFRVWRGWIPQDVLATWKLREVNHTHPYVVNLAAYWRLNDQSHRRYQLDLSGSRHDLHLVGFDDVRWVLLHPLHVHSTNPVLHLQFHQQPLQDVSIIGESSSHCRHMRFAVDVACHDCVAPSATKTHVVVVLDTAGHVDTATLTPHDRDRTALALQQFVAKLPAHTDVAILARHGIVLKWRRMDGLGRREATKIVKAAFDTTPTRPPSSDRSGAAAVEMALDLVASECHNVASTSEFWTAAVVVVATHSDASVATMATARLQQLWALVQHFTRVSHVVLTGSSSSLDSPATPHPATIAHNVVEYAYAQDDIEWVLSDILFKAMHAVCHSVQVQILSTGDDNVHLELHNEPPGTAITPSASSPSEMQTRLDTAVALHEYAVEIGVMAATDRVHFSGSFTWTQPTRQSIEVHVQYRVCGAIVVAASFVAIPPYAMVKQLTQLIMQSSPSGKAAPIDKDHEIAACRADARRVDTLYHHRNAFLEQLNDVDTSNAQKHFEQLRAAKEAFRQRFQAFDDDVVSFVHEHDVKILVDECSRALRPPKVVAKKAMPVFVYQDSHLGGMEKTTEAATPPAPCAGQWIEPLALLQAKGRIEDADVEFTESVKCLRLVDDDLKRTDNVFITPSEIELQLDTWLGRLRATRRARTDIAPRLIEHARGGKAVLFRRMQAHREMRTASDVSEIDQVVPAVQGRLGARKATDAAAIDRLQPAVAAELAGFVKAELAWTHARFTDTTLKDKPIPRDMLPFSTFVWCPCDRPSVQNALLALVFALRTSRQRGQPEVALCPPVHVHDRPLWLQQEQLPQDMEGVDDIVAAQQTLLADAWRLCGQVLFVTGSFLTSTTALDDAVTHAIAMKKHVWHIQLDARAASIVRQTSLPAPVNTTMLDVDATFVCDDCRSLRPETLVASPCHQCTFRRPQDNPAFAALVSEVASMLQQPVPHGLQSPPPSTRLTQLAPALYQLRKSHAERQWLHNKAAHADLAAARVAGVVEFERHVFDRYAQDVDDLVTIQASLQQLKQAKQRHSRSTVVGFDVQCAGLGVALATTTSRIAWLRDQMLCLEEDAVGRMQRATDLAAGTLLPYRALIKSLQELCGQYTAVNDQCYAALQDSIVHEAEIAFVKQLTDLEQAQDAIVTSCISSWELQVASMLETITAAAPAEDAHKLFSAAMAPVFTFVPSVAPCNFDGEWLQRAVTDLQVHEKHVLDRIEDGFVHAKHLDSIRAHATQLDAAKARFEATYGVRSDVAAEAIPLDVPCAILRDVAWTRPDQAMDVEEAWASIHAMAARVQDETMDRRKKYLHSRCCILFLQVRRQAAYSQQASKADEV</sequence>
<gene>
    <name evidence="1" type="ORF">H310_08798</name>
</gene>
<proteinExistence type="predicted"/>
<dbReference type="VEuPathDB" id="FungiDB:H310_08798"/>
<name>A0A024TZB1_9STRA</name>
<organism evidence="1">
    <name type="scientific">Aphanomyces invadans</name>
    <dbReference type="NCBI Taxonomy" id="157072"/>
    <lineage>
        <taxon>Eukaryota</taxon>
        <taxon>Sar</taxon>
        <taxon>Stramenopiles</taxon>
        <taxon>Oomycota</taxon>
        <taxon>Saprolegniomycetes</taxon>
        <taxon>Saprolegniales</taxon>
        <taxon>Verrucalvaceae</taxon>
        <taxon>Aphanomyces</taxon>
    </lineage>
</organism>
<protein>
    <submittedName>
        <fullName evidence="1">Uncharacterized protein</fullName>
    </submittedName>
</protein>
<dbReference type="EMBL" id="KI913969">
    <property type="protein sequence ID" value="ETV98702.1"/>
    <property type="molecule type" value="Genomic_DNA"/>
</dbReference>
<dbReference type="RefSeq" id="XP_008872899.1">
    <property type="nucleotide sequence ID" value="XM_008874677.1"/>
</dbReference>
<dbReference type="OrthoDB" id="79027at2759"/>